<dbReference type="PANTHER" id="PTHR30592">
    <property type="entry name" value="FORMATE DEHYDROGENASE"/>
    <property type="match status" value="1"/>
</dbReference>
<dbReference type="NCBIfam" id="TIGR00129">
    <property type="entry name" value="fdhD_narQ"/>
    <property type="match status" value="1"/>
</dbReference>
<dbReference type="GO" id="GO:0016783">
    <property type="term" value="F:sulfurtransferase activity"/>
    <property type="evidence" value="ECO:0007669"/>
    <property type="project" value="InterPro"/>
</dbReference>
<organism evidence="3">
    <name type="scientific">marine metagenome</name>
    <dbReference type="NCBI Taxonomy" id="408172"/>
    <lineage>
        <taxon>unclassified sequences</taxon>
        <taxon>metagenomes</taxon>
        <taxon>ecological metagenomes</taxon>
    </lineage>
</organism>
<dbReference type="InterPro" id="IPR016193">
    <property type="entry name" value="Cytidine_deaminase-like"/>
</dbReference>
<evidence type="ECO:0000256" key="1">
    <source>
        <dbReference type="ARBA" id="ARBA00022490"/>
    </source>
</evidence>
<dbReference type="HAMAP" id="MF_00187">
    <property type="entry name" value="FdhD"/>
    <property type="match status" value="1"/>
</dbReference>
<accession>A0A381XI95</accession>
<dbReference type="PANTHER" id="PTHR30592:SF1">
    <property type="entry name" value="SULFUR CARRIER PROTEIN FDHD"/>
    <property type="match status" value="1"/>
</dbReference>
<dbReference type="EMBL" id="UINC01015234">
    <property type="protein sequence ID" value="SVA64310.1"/>
    <property type="molecule type" value="Genomic_DNA"/>
</dbReference>
<dbReference type="InterPro" id="IPR003786">
    <property type="entry name" value="FdhD"/>
</dbReference>
<keyword evidence="2" id="KW-0501">Molybdenum cofactor biosynthesis</keyword>
<dbReference type="AlphaFoldDB" id="A0A381XI95"/>
<proteinExistence type="inferred from homology"/>
<keyword evidence="1" id="KW-0963">Cytoplasm</keyword>
<protein>
    <recommendedName>
        <fullName evidence="4">Sulfur carrier protein FdhD</fullName>
    </recommendedName>
</protein>
<name>A0A381XI95_9ZZZZ</name>
<gene>
    <name evidence="3" type="ORF">METZ01_LOCUS117164</name>
</gene>
<evidence type="ECO:0008006" key="4">
    <source>
        <dbReference type="Google" id="ProtNLM"/>
    </source>
</evidence>
<dbReference type="Gene3D" id="3.10.20.10">
    <property type="match status" value="1"/>
</dbReference>
<sequence>MNSKYKVLKYRSNNTNEIDDSISIEEPLEITIKFKNKETWTENTISITMRTPGNDEDLVRGFLFNERIIEKIEYIDKIESVGENVGQYNLKNKIIATINNSENVDIDKIKRNFLTNSSCGVCGKTSLDSLEIIKKDKIVKSLPKIDHEIIMKSPTTLRENQSEFSKTGGIHASGLFSDKGDVVAIKEDVGRHNALDKLIGYVLKKKLLNPSNQFLTCSGRLNFELVQKALMSNIGVLIGVGAPTSLAIDLANKFDMTLVGFVKQDSFNIYSNKERIIIKS</sequence>
<dbReference type="SUPFAM" id="SSF53927">
    <property type="entry name" value="Cytidine deaminase-like"/>
    <property type="match status" value="1"/>
</dbReference>
<reference evidence="3" key="1">
    <citation type="submission" date="2018-05" db="EMBL/GenBank/DDBJ databases">
        <authorList>
            <person name="Lanie J.A."/>
            <person name="Ng W.-L."/>
            <person name="Kazmierczak K.M."/>
            <person name="Andrzejewski T.M."/>
            <person name="Davidsen T.M."/>
            <person name="Wayne K.J."/>
            <person name="Tettelin H."/>
            <person name="Glass J.I."/>
            <person name="Rusch D."/>
            <person name="Podicherti R."/>
            <person name="Tsui H.-C.T."/>
            <person name="Winkler M.E."/>
        </authorList>
    </citation>
    <scope>NUCLEOTIDE SEQUENCE</scope>
</reference>
<dbReference type="PIRSF" id="PIRSF015626">
    <property type="entry name" value="FdhD"/>
    <property type="match status" value="1"/>
</dbReference>
<evidence type="ECO:0000256" key="2">
    <source>
        <dbReference type="ARBA" id="ARBA00023150"/>
    </source>
</evidence>
<dbReference type="Pfam" id="PF02634">
    <property type="entry name" value="FdhD-NarQ"/>
    <property type="match status" value="1"/>
</dbReference>
<evidence type="ECO:0000313" key="3">
    <source>
        <dbReference type="EMBL" id="SVA64310.1"/>
    </source>
</evidence>
<dbReference type="Gene3D" id="3.40.140.10">
    <property type="entry name" value="Cytidine Deaminase, domain 2"/>
    <property type="match status" value="1"/>
</dbReference>
<dbReference type="GO" id="GO:0006777">
    <property type="term" value="P:Mo-molybdopterin cofactor biosynthetic process"/>
    <property type="evidence" value="ECO:0007669"/>
    <property type="project" value="UniProtKB-KW"/>
</dbReference>